<dbReference type="PROSITE" id="PS00237">
    <property type="entry name" value="G_PROTEIN_RECEP_F1_1"/>
    <property type="match status" value="1"/>
</dbReference>
<keyword evidence="6" id="KW-0560">Oxidoreductase</keyword>
<dbReference type="InterPro" id="IPR002347">
    <property type="entry name" value="SDR_fam"/>
</dbReference>
<dbReference type="CDD" id="cd00637">
    <property type="entry name" value="7tm_classA_rhodopsin-like"/>
    <property type="match status" value="2"/>
</dbReference>
<dbReference type="AlphaFoldDB" id="K1Q9Q9"/>
<evidence type="ECO:0000259" key="10">
    <source>
        <dbReference type="PROSITE" id="PS50262"/>
    </source>
</evidence>
<evidence type="ECO:0000256" key="3">
    <source>
        <dbReference type="ARBA" id="ARBA00022692"/>
    </source>
</evidence>
<feature type="transmembrane region" description="Helical" evidence="9">
    <location>
        <begin position="72"/>
        <end position="93"/>
    </location>
</feature>
<comment type="subcellular location">
    <subcellularLocation>
        <location evidence="1">Membrane</location>
    </subcellularLocation>
</comment>
<accession>K1Q9Q9</accession>
<name>K1Q9Q9_MAGGI</name>
<dbReference type="InterPro" id="IPR036291">
    <property type="entry name" value="NAD(P)-bd_dom_sf"/>
</dbReference>
<dbReference type="PANTHER" id="PTHR43963:SF6">
    <property type="entry name" value="CHAIN DEHYDROGENASE FAMILY PROTEIN, PUTATIVE (AFU_ORTHOLOGUE AFUA_3G15350)-RELATED"/>
    <property type="match status" value="1"/>
</dbReference>
<dbReference type="SUPFAM" id="SSF81321">
    <property type="entry name" value="Family A G protein-coupled receptor-like"/>
    <property type="match status" value="1"/>
</dbReference>
<evidence type="ECO:0000256" key="6">
    <source>
        <dbReference type="ARBA" id="ARBA00023002"/>
    </source>
</evidence>
<dbReference type="Pfam" id="PF00106">
    <property type="entry name" value="adh_short"/>
    <property type="match status" value="1"/>
</dbReference>
<dbReference type="Gene3D" id="3.40.50.720">
    <property type="entry name" value="NAD(P)-binding Rossmann-like Domain"/>
    <property type="match status" value="1"/>
</dbReference>
<dbReference type="Gene3D" id="1.20.1070.10">
    <property type="entry name" value="Rhodopsin 7-helix transmembrane proteins"/>
    <property type="match status" value="2"/>
</dbReference>
<dbReference type="GO" id="GO:0016020">
    <property type="term" value="C:membrane"/>
    <property type="evidence" value="ECO:0007669"/>
    <property type="project" value="UniProtKB-SubCell"/>
</dbReference>
<dbReference type="InterPro" id="IPR000276">
    <property type="entry name" value="GPCR_Rhodpsn"/>
</dbReference>
<feature type="domain" description="G-protein coupled receptors family 1 profile" evidence="10">
    <location>
        <begin position="52"/>
        <end position="530"/>
    </location>
</feature>
<evidence type="ECO:0000313" key="11">
    <source>
        <dbReference type="EMBL" id="EKC30703.1"/>
    </source>
</evidence>
<feature type="transmembrane region" description="Helical" evidence="9">
    <location>
        <begin position="109"/>
        <end position="128"/>
    </location>
</feature>
<keyword evidence="3 9" id="KW-0812">Transmembrane</keyword>
<feature type="transmembrane region" description="Helical" evidence="9">
    <location>
        <begin position="511"/>
        <end position="530"/>
    </location>
</feature>
<dbReference type="PROSITE" id="PS50262">
    <property type="entry name" value="G_PROTEIN_RECEP_F1_2"/>
    <property type="match status" value="1"/>
</dbReference>
<keyword evidence="4" id="KW-0521">NADP</keyword>
<feature type="region of interest" description="Disordered" evidence="8">
    <location>
        <begin position="399"/>
        <end position="442"/>
    </location>
</feature>
<evidence type="ECO:0000256" key="4">
    <source>
        <dbReference type="ARBA" id="ARBA00022857"/>
    </source>
</evidence>
<evidence type="ECO:0000256" key="7">
    <source>
        <dbReference type="ARBA" id="ARBA00023136"/>
    </source>
</evidence>
<dbReference type="GO" id="GO:0016491">
    <property type="term" value="F:oxidoreductase activity"/>
    <property type="evidence" value="ECO:0007669"/>
    <property type="project" value="UniProtKB-KW"/>
</dbReference>
<dbReference type="InParanoid" id="K1Q9Q9"/>
<evidence type="ECO:0000256" key="2">
    <source>
        <dbReference type="ARBA" id="ARBA00006484"/>
    </source>
</evidence>
<feature type="transmembrane region" description="Helical" evidence="9">
    <location>
        <begin position="38"/>
        <end position="60"/>
    </location>
</feature>
<keyword evidence="7 9" id="KW-0472">Membrane</keyword>
<evidence type="ECO:0000256" key="8">
    <source>
        <dbReference type="SAM" id="MobiDB-lite"/>
    </source>
</evidence>
<keyword evidence="5 9" id="KW-1133">Transmembrane helix</keyword>
<evidence type="ECO:0000256" key="1">
    <source>
        <dbReference type="ARBA" id="ARBA00004370"/>
    </source>
</evidence>
<feature type="transmembrane region" description="Helical" evidence="9">
    <location>
        <begin position="149"/>
        <end position="171"/>
    </location>
</feature>
<dbReference type="PANTHER" id="PTHR43963">
    <property type="entry name" value="CARBONYL REDUCTASE 1-RELATED"/>
    <property type="match status" value="1"/>
</dbReference>
<dbReference type="EMBL" id="JH818449">
    <property type="protein sequence ID" value="EKC30703.1"/>
    <property type="molecule type" value="Genomic_DNA"/>
</dbReference>
<dbReference type="SUPFAM" id="SSF51735">
    <property type="entry name" value="NAD(P)-binding Rossmann-fold domains"/>
    <property type="match status" value="1"/>
</dbReference>
<evidence type="ECO:0000256" key="5">
    <source>
        <dbReference type="ARBA" id="ARBA00022989"/>
    </source>
</evidence>
<feature type="transmembrane region" description="Helical" evidence="9">
    <location>
        <begin position="201"/>
        <end position="225"/>
    </location>
</feature>
<dbReference type="InterPro" id="IPR017452">
    <property type="entry name" value="GPCR_Rhodpsn_7TM"/>
</dbReference>
<dbReference type="PRINTS" id="PR00081">
    <property type="entry name" value="GDHRDH"/>
</dbReference>
<comment type="similarity">
    <text evidence="2">Belongs to the short-chain dehydrogenases/reductases (SDR) family.</text>
</comment>
<dbReference type="Pfam" id="PF00001">
    <property type="entry name" value="7tm_1"/>
    <property type="match status" value="1"/>
</dbReference>
<dbReference type="HOGENOM" id="CLU_346560_0_0_1"/>
<gene>
    <name evidence="11" type="ORF">CGI_10017474</name>
</gene>
<protein>
    <submittedName>
        <fullName evidence="11">Carbonyl reductase [NADPH] 3</fullName>
    </submittedName>
</protein>
<proteinExistence type="inferred from homology"/>
<evidence type="ECO:0000256" key="9">
    <source>
        <dbReference type="SAM" id="Phobius"/>
    </source>
</evidence>
<dbReference type="GO" id="GO:0004930">
    <property type="term" value="F:G protein-coupled receptor activity"/>
    <property type="evidence" value="ECO:0007669"/>
    <property type="project" value="InterPro"/>
</dbReference>
<feature type="transmembrane region" description="Helical" evidence="9">
    <location>
        <begin position="472"/>
        <end position="496"/>
    </location>
</feature>
<organism evidence="11">
    <name type="scientific">Magallana gigas</name>
    <name type="common">Pacific oyster</name>
    <name type="synonym">Crassostrea gigas</name>
    <dbReference type="NCBI Taxonomy" id="29159"/>
    <lineage>
        <taxon>Eukaryota</taxon>
        <taxon>Metazoa</taxon>
        <taxon>Spiralia</taxon>
        <taxon>Lophotrochozoa</taxon>
        <taxon>Mollusca</taxon>
        <taxon>Bivalvia</taxon>
        <taxon>Autobranchia</taxon>
        <taxon>Pteriomorphia</taxon>
        <taxon>Ostreida</taxon>
        <taxon>Ostreoidea</taxon>
        <taxon>Ostreidae</taxon>
        <taxon>Magallana</taxon>
    </lineage>
</organism>
<sequence>MALHPVDEDLIPMLNHSTHGPELLAQLNAEESINRLPLLLVLSILSFVGIFANAHVLYVFGTKIKRSTYRVFVLGLGCIDMLGCTVSIPFQIIDETHPYTFFDAISCKIFRFFDTNLAIAAALMLVVIASERFRKICRPNGLQVTEKRAIRSIIAVVIGSSIATSPALLIYGRHTVFIESKYVNGTECSWTDEASETYYGYVYYAVELFIIISCMVSLTILYSFVGKALRAHNQRMRSTRIVKFHAKQSTNVKESQNNPEDLKLQQRGSIESIKTDRDSGVDSPIPASSDSQESVEIEIQFEVSEDKKLSNFNEDDSVFTNPGEDNRNNIESTSSTCQLCECNDSLQQSSSIRRIFTKVVQVPEALKGIILNRRGTSEESCAIPDIIVTDCKNNVTRILGKGQSNRTKERNMTSTGNNDPKLHVDVDPKNSKDKSSSNKSMKKFKKPLTKIFRKRKKSKEAESIRERRITKLLFFITLTFIVTYYPYIIVLVIYSIKPEFKDNLTEEGRVFYLMALRLYLINNVMNAFFYGMGRKVAVVTGANRGLGLELVKQLCSEFDGDVILTSRMTDKGQASLENLKLEGLRPRFHELDITQAASIRMFEDFIKSEYGGIDILINNAAVTYKKGELVPLFRQAQLSVETDFKGTVNVCRILLPHMRPHGRVVILTNGYIGKRKELGEKLQRELDIEKADLYKLITLTDEYMKAVKFGNHKNYGWPDSPSVTAKIFLTALARVLTRELAGDVRRNILINACCPGWMTSQGSAIYMDGDGTCQGVKPKSVEEAAKDVVWLATLPAGTKSPNGQLVRYRSTIPFE</sequence>
<feature type="compositionally biased region" description="Basic and acidic residues" evidence="8">
    <location>
        <begin position="420"/>
        <end position="436"/>
    </location>
</feature>
<reference evidence="11" key="1">
    <citation type="journal article" date="2012" name="Nature">
        <title>The oyster genome reveals stress adaptation and complexity of shell formation.</title>
        <authorList>
            <person name="Zhang G."/>
            <person name="Fang X."/>
            <person name="Guo X."/>
            <person name="Li L."/>
            <person name="Luo R."/>
            <person name="Xu F."/>
            <person name="Yang P."/>
            <person name="Zhang L."/>
            <person name="Wang X."/>
            <person name="Qi H."/>
            <person name="Xiong Z."/>
            <person name="Que H."/>
            <person name="Xie Y."/>
            <person name="Holland P.W."/>
            <person name="Paps J."/>
            <person name="Zhu Y."/>
            <person name="Wu F."/>
            <person name="Chen Y."/>
            <person name="Wang J."/>
            <person name="Peng C."/>
            <person name="Meng J."/>
            <person name="Yang L."/>
            <person name="Liu J."/>
            <person name="Wen B."/>
            <person name="Zhang N."/>
            <person name="Huang Z."/>
            <person name="Zhu Q."/>
            <person name="Feng Y."/>
            <person name="Mount A."/>
            <person name="Hedgecock D."/>
            <person name="Xu Z."/>
            <person name="Liu Y."/>
            <person name="Domazet-Loso T."/>
            <person name="Du Y."/>
            <person name="Sun X."/>
            <person name="Zhang S."/>
            <person name="Liu B."/>
            <person name="Cheng P."/>
            <person name="Jiang X."/>
            <person name="Li J."/>
            <person name="Fan D."/>
            <person name="Wang W."/>
            <person name="Fu W."/>
            <person name="Wang T."/>
            <person name="Wang B."/>
            <person name="Zhang J."/>
            <person name="Peng Z."/>
            <person name="Li Y."/>
            <person name="Li N."/>
            <person name="Wang J."/>
            <person name="Chen M."/>
            <person name="He Y."/>
            <person name="Tan F."/>
            <person name="Song X."/>
            <person name="Zheng Q."/>
            <person name="Huang R."/>
            <person name="Yang H."/>
            <person name="Du X."/>
            <person name="Chen L."/>
            <person name="Yang M."/>
            <person name="Gaffney P.M."/>
            <person name="Wang S."/>
            <person name="Luo L."/>
            <person name="She Z."/>
            <person name="Ming Y."/>
            <person name="Huang W."/>
            <person name="Zhang S."/>
            <person name="Huang B."/>
            <person name="Zhang Y."/>
            <person name="Qu T."/>
            <person name="Ni P."/>
            <person name="Miao G."/>
            <person name="Wang J."/>
            <person name="Wang Q."/>
            <person name="Steinberg C.E."/>
            <person name="Wang H."/>
            <person name="Li N."/>
            <person name="Qian L."/>
            <person name="Zhang G."/>
            <person name="Li Y."/>
            <person name="Yang H."/>
            <person name="Liu X."/>
            <person name="Wang J."/>
            <person name="Yin Y."/>
            <person name="Wang J."/>
        </authorList>
    </citation>
    <scope>NUCLEOTIDE SEQUENCE [LARGE SCALE GENOMIC DNA]</scope>
    <source>
        <strain evidence="11">05x7-T-G4-1.051#20</strain>
    </source>
</reference>